<accession>A0A5P9U3T4</accession>
<sequence length="64" mass="7826">MCLRLFYFFYAVDFPRSSPTPDRPRVYVGSSHSPGRLYKRRMWRAFKQSRSMRLTVSRWHRALL</sequence>
<protein>
    <submittedName>
        <fullName evidence="1">Uncharacterized protein</fullName>
    </submittedName>
</protein>
<proteinExistence type="predicted"/>
<organism evidence="1">
    <name type="scientific">Human betaherpesvirus 6</name>
    <dbReference type="NCBI Taxonomy" id="10368"/>
    <lineage>
        <taxon>Viruses</taxon>
        <taxon>Duplodnaviria</taxon>
        <taxon>Heunggongvirae</taxon>
        <taxon>Peploviricota</taxon>
        <taxon>Herviviricetes</taxon>
        <taxon>Herpesvirales</taxon>
        <taxon>Orthoherpesviridae</taxon>
        <taxon>Betaherpesvirinae</taxon>
        <taxon>Roseolovirus</taxon>
    </lineage>
</organism>
<name>A0A5P9U3T4_9BETA</name>
<evidence type="ECO:0000313" key="1">
    <source>
        <dbReference type="EMBL" id="QFW55173.1"/>
    </source>
</evidence>
<dbReference type="EMBL" id="KY315527">
    <property type="protein sequence ID" value="QFW55173.1"/>
    <property type="molecule type" value="Genomic_DNA"/>
</dbReference>
<dbReference type="EMBL" id="KY315527">
    <property type="protein sequence ID" value="QFW55150.1"/>
    <property type="molecule type" value="Genomic_DNA"/>
</dbReference>
<reference evidence="1" key="1">
    <citation type="journal article" date="2018" name="BMC Genomics">
        <title>Comparative genomic, transcriptomic, and proteomic reannotation of human herpesvirus 6.</title>
        <authorList>
            <person name="Greninger A.L."/>
            <person name="Knudsen G.M."/>
            <person name="Roychoudhury P."/>
            <person name="Hanson D.J."/>
            <person name="Sedlak R.H."/>
            <person name="Xie H."/>
            <person name="Guan J."/>
            <person name="Nguyen T."/>
            <person name="Peddu V."/>
            <person name="Boeckh M."/>
            <person name="Huang M.L."/>
            <person name="Cook L."/>
            <person name="Depledge D.P."/>
            <person name="Zerr D.M."/>
            <person name="Koelle D.M."/>
            <person name="Gantt S."/>
            <person name="Yoshikawa T."/>
            <person name="Caserta M."/>
            <person name="Hill J.A."/>
            <person name="Jerome K.R."/>
        </authorList>
    </citation>
    <scope>NUCLEOTIDE SEQUENCE</scope>
    <source>
        <strain evidence="1">HP8H1</strain>
    </source>
</reference>